<reference evidence="4 5" key="1">
    <citation type="journal article" date="2023" name="BMC Biotechnol.">
        <title>Vitis rotundifolia cv Carlos genome sequencing.</title>
        <authorList>
            <person name="Huff M."/>
            <person name="Hulse-Kemp A."/>
            <person name="Scheffler B."/>
            <person name="Youngblood R."/>
            <person name="Simpson S."/>
            <person name="Babiker E."/>
            <person name="Staton M."/>
        </authorList>
    </citation>
    <scope>NUCLEOTIDE SEQUENCE [LARGE SCALE GENOMIC DNA]</scope>
    <source>
        <tissue evidence="4">Leaf</tissue>
    </source>
</reference>
<dbReference type="AlphaFoldDB" id="A0AA39A4W5"/>
<keyword evidence="2" id="KW-0812">Transmembrane</keyword>
<evidence type="ECO:0000256" key="2">
    <source>
        <dbReference type="SAM" id="Phobius"/>
    </source>
</evidence>
<dbReference type="GO" id="GO:0004617">
    <property type="term" value="F:phosphoglycerate dehydrogenase activity"/>
    <property type="evidence" value="ECO:0007669"/>
    <property type="project" value="TreeGrafter"/>
</dbReference>
<dbReference type="PROSITE" id="PS00671">
    <property type="entry name" value="D_2_HYDROXYACID_DH_3"/>
    <property type="match status" value="1"/>
</dbReference>
<keyword evidence="1" id="KW-0560">Oxidoreductase</keyword>
<keyword evidence="2" id="KW-1133">Transmembrane helix</keyword>
<accession>A0AA39A4W5</accession>
<evidence type="ECO:0000313" key="4">
    <source>
        <dbReference type="EMBL" id="KAJ9701025.1"/>
    </source>
</evidence>
<dbReference type="GO" id="GO:0051287">
    <property type="term" value="F:NAD binding"/>
    <property type="evidence" value="ECO:0007669"/>
    <property type="project" value="InterPro"/>
</dbReference>
<organism evidence="4 5">
    <name type="scientific">Vitis rotundifolia</name>
    <name type="common">Muscadine grape</name>
    <dbReference type="NCBI Taxonomy" id="103349"/>
    <lineage>
        <taxon>Eukaryota</taxon>
        <taxon>Viridiplantae</taxon>
        <taxon>Streptophyta</taxon>
        <taxon>Embryophyta</taxon>
        <taxon>Tracheophyta</taxon>
        <taxon>Spermatophyta</taxon>
        <taxon>Magnoliopsida</taxon>
        <taxon>eudicotyledons</taxon>
        <taxon>Gunneridae</taxon>
        <taxon>Pentapetalae</taxon>
        <taxon>rosids</taxon>
        <taxon>Vitales</taxon>
        <taxon>Vitaceae</taxon>
        <taxon>Viteae</taxon>
        <taxon>Vitis</taxon>
    </lineage>
</organism>
<keyword evidence="2" id="KW-0472">Membrane</keyword>
<gene>
    <name evidence="4" type="ORF">PVL29_006395</name>
</gene>
<dbReference type="EMBL" id="JARBHA010000005">
    <property type="protein sequence ID" value="KAJ9701025.1"/>
    <property type="molecule type" value="Genomic_DNA"/>
</dbReference>
<dbReference type="Pfam" id="PF02826">
    <property type="entry name" value="2-Hacid_dh_C"/>
    <property type="match status" value="1"/>
</dbReference>
<comment type="caution">
    <text evidence="4">The sequence shown here is derived from an EMBL/GenBank/DDBJ whole genome shotgun (WGS) entry which is preliminary data.</text>
</comment>
<proteinExistence type="predicted"/>
<dbReference type="PANTHER" id="PTHR42938:SF25">
    <property type="entry name" value="D-ISOMER SPECIFIC 2-HYDROXYACID DEHYDROGENASE FAMILY PROTEIN"/>
    <property type="match status" value="1"/>
</dbReference>
<dbReference type="InterPro" id="IPR029753">
    <property type="entry name" value="D-isomer_DH_CS"/>
</dbReference>
<evidence type="ECO:0000256" key="1">
    <source>
        <dbReference type="ARBA" id="ARBA00023002"/>
    </source>
</evidence>
<sequence>MCLIFIFMYYTFYLCIHIFLFGIVSKVAFRFFSSVDINAATKYGIKVARIASGETGNATSCAEKIVGEPIGDSLFGKTVFIMGQSNGFPTPNDNANELVDKGGHEAIYDFARSANIVVCCLSLHSETTVIIDKKFISLMRKGGLLINIARGGLMDYETVAYHLESGHLGGLGTDVTWTKPFNPNDQILKFQNVIVIPHVAGVTKQSYRSMAKVVDDVALQLHVGAPLTGLEFVN</sequence>
<keyword evidence="5" id="KW-1185">Reference proteome</keyword>
<evidence type="ECO:0000313" key="5">
    <source>
        <dbReference type="Proteomes" id="UP001168098"/>
    </source>
</evidence>
<feature type="domain" description="D-isomer specific 2-hydroxyacid dehydrogenase NAD-binding" evidence="3">
    <location>
        <begin position="104"/>
        <end position="200"/>
    </location>
</feature>
<dbReference type="SUPFAM" id="SSF51735">
    <property type="entry name" value="NAD(P)-binding Rossmann-fold domains"/>
    <property type="match status" value="1"/>
</dbReference>
<dbReference type="InterPro" id="IPR036291">
    <property type="entry name" value="NAD(P)-bd_dom_sf"/>
</dbReference>
<dbReference type="PANTHER" id="PTHR42938">
    <property type="entry name" value="FORMATE DEHYDROGENASE 1"/>
    <property type="match status" value="1"/>
</dbReference>
<dbReference type="Proteomes" id="UP001168098">
    <property type="component" value="Unassembled WGS sequence"/>
</dbReference>
<name>A0AA39A4W5_VITRO</name>
<evidence type="ECO:0000259" key="3">
    <source>
        <dbReference type="Pfam" id="PF02826"/>
    </source>
</evidence>
<dbReference type="InterPro" id="IPR006140">
    <property type="entry name" value="D-isomer_DH_NAD-bd"/>
</dbReference>
<feature type="transmembrane region" description="Helical" evidence="2">
    <location>
        <begin position="6"/>
        <end position="24"/>
    </location>
</feature>
<protein>
    <recommendedName>
        <fullName evidence="3">D-isomer specific 2-hydroxyacid dehydrogenase NAD-binding domain-containing protein</fullName>
    </recommendedName>
</protein>
<dbReference type="Gene3D" id="3.40.50.720">
    <property type="entry name" value="NAD(P)-binding Rossmann-like Domain"/>
    <property type="match status" value="2"/>
</dbReference>